<dbReference type="EMBL" id="JACHJP010000021">
    <property type="protein sequence ID" value="MBB4920962.1"/>
    <property type="molecule type" value="Genomic_DNA"/>
</dbReference>
<evidence type="ECO:0000313" key="3">
    <source>
        <dbReference type="Proteomes" id="UP000552644"/>
    </source>
</evidence>
<keyword evidence="3" id="KW-1185">Reference proteome</keyword>
<sequence>MVQVRLMHHDPERVRQVAELLLPLLRESGLLHVGDENEVPNRRDGGLRVFFELTPATRPSPGYVYAERVDPAPPARRTRPRTALPPGRSTRPLT</sequence>
<dbReference type="AlphaFoldDB" id="A0A7W7QW97"/>
<accession>A0A7W7QW97</accession>
<feature type="region of interest" description="Disordered" evidence="1">
    <location>
        <begin position="62"/>
        <end position="94"/>
    </location>
</feature>
<dbReference type="RefSeq" id="WP_184725768.1">
    <property type="nucleotide sequence ID" value="NZ_JACHJP010000021.1"/>
</dbReference>
<proteinExistence type="predicted"/>
<reference evidence="2 3" key="1">
    <citation type="submission" date="2020-08" db="EMBL/GenBank/DDBJ databases">
        <title>Genomic Encyclopedia of Type Strains, Phase III (KMG-III): the genomes of soil and plant-associated and newly described type strains.</title>
        <authorList>
            <person name="Whitman W."/>
        </authorList>
    </citation>
    <scope>NUCLEOTIDE SEQUENCE [LARGE SCALE GENOMIC DNA]</scope>
    <source>
        <strain evidence="2 3">CECT 8840</strain>
    </source>
</reference>
<comment type="caution">
    <text evidence="2">The sequence shown here is derived from an EMBL/GenBank/DDBJ whole genome shotgun (WGS) entry which is preliminary data.</text>
</comment>
<dbReference type="Proteomes" id="UP000552644">
    <property type="component" value="Unassembled WGS sequence"/>
</dbReference>
<gene>
    <name evidence="2" type="ORF">FHS44_008115</name>
</gene>
<evidence type="ECO:0000256" key="1">
    <source>
        <dbReference type="SAM" id="MobiDB-lite"/>
    </source>
</evidence>
<name>A0A7W7QW97_9ACTN</name>
<organism evidence="2 3">
    <name type="scientific">Streptosporangium saharense</name>
    <dbReference type="NCBI Taxonomy" id="1706840"/>
    <lineage>
        <taxon>Bacteria</taxon>
        <taxon>Bacillati</taxon>
        <taxon>Actinomycetota</taxon>
        <taxon>Actinomycetes</taxon>
        <taxon>Streptosporangiales</taxon>
        <taxon>Streptosporangiaceae</taxon>
        <taxon>Streptosporangium</taxon>
    </lineage>
</organism>
<evidence type="ECO:0000313" key="2">
    <source>
        <dbReference type="EMBL" id="MBB4920962.1"/>
    </source>
</evidence>
<protein>
    <submittedName>
        <fullName evidence="2">Uncharacterized protein</fullName>
    </submittedName>
</protein>